<dbReference type="NCBIfam" id="NF008463">
    <property type="entry name" value="PRK11347.1"/>
    <property type="match status" value="1"/>
</dbReference>
<dbReference type="InterPro" id="IPR037914">
    <property type="entry name" value="SpoVT-AbrB_sf"/>
</dbReference>
<evidence type="ECO:0000259" key="1">
    <source>
        <dbReference type="SMART" id="SM00966"/>
    </source>
</evidence>
<proteinExistence type="predicted"/>
<dbReference type="AlphaFoldDB" id="A0A482PLL4"/>
<dbReference type="InterPro" id="IPR039052">
    <property type="entry name" value="Antitox_PemI-like"/>
</dbReference>
<dbReference type="Pfam" id="PF04014">
    <property type="entry name" value="MazE_antitoxin"/>
    <property type="match status" value="1"/>
</dbReference>
<reference evidence="2" key="1">
    <citation type="submission" date="2019-03" db="EMBL/GenBank/DDBJ databases">
        <title>Complete genome sequence of enteropathogenic Citrobacter rodentium strain DBS100.</title>
        <authorList>
            <person name="Popov G."/>
            <person name="Fiebig A."/>
            <person name="Shideler S."/>
            <person name="Coombes B."/>
            <person name="Savchenko A."/>
        </authorList>
    </citation>
    <scope>NUCLEOTIDE SEQUENCE</scope>
    <source>
        <strain evidence="2">DBS100</strain>
    </source>
</reference>
<dbReference type="OMA" id="EQMHASV"/>
<dbReference type="InterPro" id="IPR007159">
    <property type="entry name" value="SpoVT-AbrB_dom"/>
</dbReference>
<dbReference type="EMBL" id="CP038008">
    <property type="protein sequence ID" value="QBY29687.1"/>
    <property type="molecule type" value="Genomic_DNA"/>
</dbReference>
<protein>
    <submittedName>
        <fullName evidence="2">Type II toxin-antitoxin system ChpS family antitoxin</fullName>
    </submittedName>
</protein>
<name>A0A482PLL4_CITRO</name>
<gene>
    <name evidence="2" type="ORF">E2R62_13055</name>
</gene>
<dbReference type="GO" id="GO:0097351">
    <property type="term" value="F:toxin sequestering activity"/>
    <property type="evidence" value="ECO:0007669"/>
    <property type="project" value="InterPro"/>
</dbReference>
<dbReference type="Gene3D" id="2.10.260.10">
    <property type="match status" value="1"/>
</dbReference>
<dbReference type="SMART" id="SM00966">
    <property type="entry name" value="SpoVT_AbrB"/>
    <property type="match status" value="1"/>
</dbReference>
<dbReference type="PANTHER" id="PTHR40516">
    <property type="entry name" value="ANTITOXIN CHPS-RELATED"/>
    <property type="match status" value="1"/>
</dbReference>
<accession>A0A482PLL4</accession>
<feature type="domain" description="SpoVT-AbrB" evidence="1">
    <location>
        <begin position="6"/>
        <end position="51"/>
    </location>
</feature>
<evidence type="ECO:0000313" key="2">
    <source>
        <dbReference type="EMBL" id="QBY29687.1"/>
    </source>
</evidence>
<organism evidence="2">
    <name type="scientific">Citrobacter rodentium</name>
    <dbReference type="NCBI Taxonomy" id="67825"/>
    <lineage>
        <taxon>Bacteria</taxon>
        <taxon>Pseudomonadati</taxon>
        <taxon>Pseudomonadota</taxon>
        <taxon>Gammaproteobacteria</taxon>
        <taxon>Enterobacterales</taxon>
        <taxon>Enterobacteriaceae</taxon>
        <taxon>Citrobacter</taxon>
    </lineage>
</organism>
<dbReference type="GO" id="GO:0003677">
    <property type="term" value="F:DNA binding"/>
    <property type="evidence" value="ECO:0007669"/>
    <property type="project" value="InterPro"/>
</dbReference>
<sequence>MRITIKKWGNSAGMVIPNVVMKELGLQPGQSMEAHVTNNQLVLTPAIKRYSLEELLAQCDPQAPEIREQEIWGAADPAGDEIW</sequence>
<dbReference type="SUPFAM" id="SSF89447">
    <property type="entry name" value="AbrB/MazE/MraZ-like"/>
    <property type="match status" value="1"/>
</dbReference>
<dbReference type="RefSeq" id="WP_012907371.1">
    <property type="nucleotide sequence ID" value="NZ_CAJTBI010000012.1"/>
</dbReference>
<dbReference type="PANTHER" id="PTHR40516:SF1">
    <property type="entry name" value="ANTITOXIN CHPS-RELATED"/>
    <property type="match status" value="1"/>
</dbReference>